<gene>
    <name evidence="2" type="ORF">BQ4739_LOCUS10725</name>
</gene>
<feature type="region of interest" description="Disordered" evidence="1">
    <location>
        <begin position="100"/>
        <end position="185"/>
    </location>
</feature>
<evidence type="ECO:0000256" key="1">
    <source>
        <dbReference type="SAM" id="MobiDB-lite"/>
    </source>
</evidence>
<sequence length="185" mass="18646">MSAGATLDAVELQQGRRLLQVKKIRPTKDKQYVPLTAAPDLFAKTGTATAKSTPQAKVQPTAAAPMGQKKAPAAVPAAKLTTAAAPGAQLTVKASRLLLVEPAGGGGGRRRKKKDYTDPVVAPGAAVPEEAKVSKAPVVAPGAKVTSASAAPQKKAPLPAAKVTTTAAPTTAPKAKSGRLLLSHV</sequence>
<accession>A0A383VYG7</accession>
<evidence type="ECO:0000313" key="2">
    <source>
        <dbReference type="EMBL" id="SZX70517.1"/>
    </source>
</evidence>
<feature type="region of interest" description="Disordered" evidence="1">
    <location>
        <begin position="47"/>
        <end position="70"/>
    </location>
</feature>
<reference evidence="2 3" key="1">
    <citation type="submission" date="2016-10" db="EMBL/GenBank/DDBJ databases">
        <authorList>
            <person name="Cai Z."/>
        </authorList>
    </citation>
    <scope>NUCLEOTIDE SEQUENCE [LARGE SCALE GENOMIC DNA]</scope>
</reference>
<organism evidence="2 3">
    <name type="scientific">Tetradesmus obliquus</name>
    <name type="common">Green alga</name>
    <name type="synonym">Acutodesmus obliquus</name>
    <dbReference type="NCBI Taxonomy" id="3088"/>
    <lineage>
        <taxon>Eukaryota</taxon>
        <taxon>Viridiplantae</taxon>
        <taxon>Chlorophyta</taxon>
        <taxon>core chlorophytes</taxon>
        <taxon>Chlorophyceae</taxon>
        <taxon>CS clade</taxon>
        <taxon>Sphaeropleales</taxon>
        <taxon>Scenedesmaceae</taxon>
        <taxon>Tetradesmus</taxon>
    </lineage>
</organism>
<dbReference type="EMBL" id="FNXT01000992">
    <property type="protein sequence ID" value="SZX70517.1"/>
    <property type="molecule type" value="Genomic_DNA"/>
</dbReference>
<keyword evidence="3" id="KW-1185">Reference proteome</keyword>
<feature type="compositionally biased region" description="Low complexity" evidence="1">
    <location>
        <begin position="148"/>
        <end position="175"/>
    </location>
</feature>
<dbReference type="Proteomes" id="UP000256970">
    <property type="component" value="Unassembled WGS sequence"/>
</dbReference>
<dbReference type="AlphaFoldDB" id="A0A383VYG7"/>
<proteinExistence type="predicted"/>
<feature type="compositionally biased region" description="Polar residues" evidence="1">
    <location>
        <begin position="47"/>
        <end position="58"/>
    </location>
</feature>
<name>A0A383VYG7_TETOB</name>
<evidence type="ECO:0000313" key="3">
    <source>
        <dbReference type="Proteomes" id="UP000256970"/>
    </source>
</evidence>
<protein>
    <submittedName>
        <fullName evidence="2">Uncharacterized protein</fullName>
    </submittedName>
</protein>
<feature type="compositionally biased region" description="Low complexity" evidence="1">
    <location>
        <begin position="119"/>
        <end position="128"/>
    </location>
</feature>